<organism evidence="1 2">
    <name type="scientific">Corchorus olitorius</name>
    <dbReference type="NCBI Taxonomy" id="93759"/>
    <lineage>
        <taxon>Eukaryota</taxon>
        <taxon>Viridiplantae</taxon>
        <taxon>Streptophyta</taxon>
        <taxon>Embryophyta</taxon>
        <taxon>Tracheophyta</taxon>
        <taxon>Spermatophyta</taxon>
        <taxon>Magnoliopsida</taxon>
        <taxon>eudicotyledons</taxon>
        <taxon>Gunneridae</taxon>
        <taxon>Pentapetalae</taxon>
        <taxon>rosids</taxon>
        <taxon>malvids</taxon>
        <taxon>Malvales</taxon>
        <taxon>Malvaceae</taxon>
        <taxon>Grewioideae</taxon>
        <taxon>Apeibeae</taxon>
        <taxon>Corchorus</taxon>
    </lineage>
</organism>
<gene>
    <name evidence="1" type="ORF">COLO4_36256</name>
</gene>
<dbReference type="Proteomes" id="UP000187203">
    <property type="component" value="Unassembled WGS sequence"/>
</dbReference>
<protein>
    <submittedName>
        <fullName evidence="1">Uncharacterized protein</fullName>
    </submittedName>
</protein>
<evidence type="ECO:0000313" key="2">
    <source>
        <dbReference type="Proteomes" id="UP000187203"/>
    </source>
</evidence>
<dbReference type="EMBL" id="AWUE01023072">
    <property type="protein sequence ID" value="OMO54997.1"/>
    <property type="molecule type" value="Genomic_DNA"/>
</dbReference>
<name>A0A1R3GAB5_9ROSI</name>
<evidence type="ECO:0000313" key="1">
    <source>
        <dbReference type="EMBL" id="OMO54997.1"/>
    </source>
</evidence>
<reference evidence="2" key="1">
    <citation type="submission" date="2013-09" db="EMBL/GenBank/DDBJ databases">
        <title>Corchorus olitorius genome sequencing.</title>
        <authorList>
            <person name="Alam M."/>
            <person name="Haque M.S."/>
            <person name="Islam M.S."/>
            <person name="Emdad E.M."/>
            <person name="Islam M.M."/>
            <person name="Ahmed B."/>
            <person name="Halim A."/>
            <person name="Hossen Q.M.M."/>
            <person name="Hossain M.Z."/>
            <person name="Ahmed R."/>
            <person name="Khan M.M."/>
            <person name="Islam R."/>
            <person name="Rashid M.M."/>
            <person name="Khan S.A."/>
            <person name="Rahman M.S."/>
            <person name="Alam M."/>
            <person name="Yahiya A.S."/>
            <person name="Khan M.S."/>
            <person name="Azam M.S."/>
            <person name="Haque T."/>
            <person name="Lashkar M.Z.H."/>
            <person name="Akhand A.I."/>
            <person name="Morshed G."/>
            <person name="Roy S."/>
            <person name="Uddin K.S."/>
            <person name="Rabeya T."/>
            <person name="Hossain A.S."/>
            <person name="Chowdhury A."/>
            <person name="Snigdha A.R."/>
            <person name="Mortoza M.S."/>
            <person name="Matin S.A."/>
            <person name="Hoque S.M.E."/>
            <person name="Islam M.K."/>
            <person name="Roy D.K."/>
            <person name="Haider R."/>
            <person name="Moosa M.M."/>
            <person name="Elias S.M."/>
            <person name="Hasan A.M."/>
            <person name="Jahan S."/>
            <person name="Shafiuddin M."/>
            <person name="Mahmood N."/>
            <person name="Shommy N.S."/>
        </authorList>
    </citation>
    <scope>NUCLEOTIDE SEQUENCE [LARGE SCALE GENOMIC DNA]</scope>
    <source>
        <strain evidence="2">cv. O-4</strain>
    </source>
</reference>
<accession>A0A1R3GAB5</accession>
<proteinExistence type="predicted"/>
<comment type="caution">
    <text evidence="1">The sequence shown here is derived from an EMBL/GenBank/DDBJ whole genome shotgun (WGS) entry which is preliminary data.</text>
</comment>
<dbReference type="AlphaFoldDB" id="A0A1R3GAB5"/>
<keyword evidence="2" id="KW-1185">Reference proteome</keyword>
<sequence length="59" mass="6600">MALTGKNRFLFELVDFEEGLLLEGNGRRGRLKAVGFVCKEVGEEAIVLVEDETGMNQRN</sequence>